<dbReference type="Proteomes" id="UP000598820">
    <property type="component" value="Unassembled WGS sequence"/>
</dbReference>
<dbReference type="EMBL" id="JACWZY010000032">
    <property type="protein sequence ID" value="MBD2704520.1"/>
    <property type="molecule type" value="Genomic_DNA"/>
</dbReference>
<name>A0A927ATV6_9BACT</name>
<keyword evidence="2" id="KW-1185">Reference proteome</keyword>
<proteinExistence type="predicted"/>
<evidence type="ECO:0000313" key="1">
    <source>
        <dbReference type="EMBL" id="MBD2704520.1"/>
    </source>
</evidence>
<sequence>NLATTTNSAIDLSTNNTGGTVNFGGGNLVITTTSGTGFNATGGGTVNVTGMGNTITTTTGTALNVANTTIGANNLTFQSITAGTAASGAPATGINLTTTGASGGLIVTGIGTTAGSGGTIQKCTHGVYANSSRNLSLSNMNIINNGQNQTQAGSSSNVGGDLVTGNNLQAVANITLFTITNASFTNLSVTGSGQIGINGNAVNGLTLSNCTVNSNGNESFESGIALQNASGTISITGTSVRNNRARHLHIANGSGTMTLNTSSSQYGHTALGIGTPESQQGILLQLFGTSNSTINASSLTISNNEIISGGTVYANGFQINADNGSPVVNGSITSSTFDYNAAHVFINAGGTSTVTFNTQNNLTMTHCDLQAINYTVLGGSAAITANLTGTISGNQIGVGAIGGTSAGANIHAIDINSGSNWAGQMHLTISNNTIRQVSGGIILTLAGAPAANAVTPEVHAKVTGNTISNALNPTEEAIKLNAAVTSANPKLFVCWDVGGTGLQNVVSGDWATGASQASLYLRNRFTGNGSIRLPGYGGSSTDDAAVTSYLAGRNSITAGPSSGQVAVLVTHTGTTPFTGGAACTVP</sequence>
<feature type="non-terminal residue" evidence="1">
    <location>
        <position position="1"/>
    </location>
</feature>
<accession>A0A927ATV6</accession>
<comment type="caution">
    <text evidence="1">The sequence shown here is derived from an EMBL/GenBank/DDBJ whole genome shotgun (WGS) entry which is preliminary data.</text>
</comment>
<dbReference type="AlphaFoldDB" id="A0A927ATV6"/>
<dbReference type="RefSeq" id="WP_223834228.1">
    <property type="nucleotide sequence ID" value="NZ_JACWZY010000032.1"/>
</dbReference>
<gene>
    <name evidence="1" type="ORF">IC229_28020</name>
</gene>
<reference evidence="1" key="1">
    <citation type="submission" date="2020-09" db="EMBL/GenBank/DDBJ databases">
        <authorList>
            <person name="Kim M.K."/>
        </authorList>
    </citation>
    <scope>NUCLEOTIDE SEQUENCE</scope>
    <source>
        <strain evidence="1">BT702</strain>
    </source>
</reference>
<dbReference type="InterPro" id="IPR006626">
    <property type="entry name" value="PbH1"/>
</dbReference>
<dbReference type="SMART" id="SM00710">
    <property type="entry name" value="PbH1"/>
    <property type="match status" value="5"/>
</dbReference>
<organism evidence="1 2">
    <name type="scientific">Spirosoma profusum</name>
    <dbReference type="NCBI Taxonomy" id="2771354"/>
    <lineage>
        <taxon>Bacteria</taxon>
        <taxon>Pseudomonadati</taxon>
        <taxon>Bacteroidota</taxon>
        <taxon>Cytophagia</taxon>
        <taxon>Cytophagales</taxon>
        <taxon>Cytophagaceae</taxon>
        <taxon>Spirosoma</taxon>
    </lineage>
</organism>
<protein>
    <submittedName>
        <fullName evidence="1">Uncharacterized protein</fullName>
    </submittedName>
</protein>
<evidence type="ECO:0000313" key="2">
    <source>
        <dbReference type="Proteomes" id="UP000598820"/>
    </source>
</evidence>